<evidence type="ECO:0000313" key="2">
    <source>
        <dbReference type="EMBL" id="CAI5788170.1"/>
    </source>
</evidence>
<proteinExistence type="predicted"/>
<evidence type="ECO:0000313" key="3">
    <source>
        <dbReference type="Proteomes" id="UP001178461"/>
    </source>
</evidence>
<reference evidence="2" key="1">
    <citation type="submission" date="2022-12" db="EMBL/GenBank/DDBJ databases">
        <authorList>
            <person name="Alioto T."/>
            <person name="Alioto T."/>
            <person name="Gomez Garrido J."/>
        </authorList>
    </citation>
    <scope>NUCLEOTIDE SEQUENCE</scope>
</reference>
<sequence length="153" mass="16522">MEVTHARRRLCVAKALRARSCPSCRVAGGDTRSARRQKTTKPIGRRRSSSSREGAGLKRAAARALLGILRAVRTQPPARGEGAQPPPSNRRPESASRAQGLPQAELPSRASPLSGAAGPSRLPRPCRLGLAARRRPRCRTYRTEAASDLSTWI</sequence>
<keyword evidence="3" id="KW-1185">Reference proteome</keyword>
<feature type="compositionally biased region" description="Basic residues" evidence="1">
    <location>
        <begin position="34"/>
        <end position="49"/>
    </location>
</feature>
<protein>
    <submittedName>
        <fullName evidence="2">Uncharacterized protein</fullName>
    </submittedName>
</protein>
<dbReference type="EMBL" id="OX395137">
    <property type="protein sequence ID" value="CAI5788170.1"/>
    <property type="molecule type" value="Genomic_DNA"/>
</dbReference>
<feature type="region of interest" description="Disordered" evidence="1">
    <location>
        <begin position="134"/>
        <end position="153"/>
    </location>
</feature>
<gene>
    <name evidence="2" type="ORF">PODLI_1B011399</name>
</gene>
<accession>A0AA35PJF8</accession>
<feature type="compositionally biased region" description="Low complexity" evidence="1">
    <location>
        <begin position="51"/>
        <end position="71"/>
    </location>
</feature>
<evidence type="ECO:0000256" key="1">
    <source>
        <dbReference type="SAM" id="MobiDB-lite"/>
    </source>
</evidence>
<name>A0AA35PJF8_9SAUR</name>
<organism evidence="2 3">
    <name type="scientific">Podarcis lilfordi</name>
    <name type="common">Lilford's wall lizard</name>
    <dbReference type="NCBI Taxonomy" id="74358"/>
    <lineage>
        <taxon>Eukaryota</taxon>
        <taxon>Metazoa</taxon>
        <taxon>Chordata</taxon>
        <taxon>Craniata</taxon>
        <taxon>Vertebrata</taxon>
        <taxon>Euteleostomi</taxon>
        <taxon>Lepidosauria</taxon>
        <taxon>Squamata</taxon>
        <taxon>Bifurcata</taxon>
        <taxon>Unidentata</taxon>
        <taxon>Episquamata</taxon>
        <taxon>Laterata</taxon>
        <taxon>Lacertibaenia</taxon>
        <taxon>Lacertidae</taxon>
        <taxon>Podarcis</taxon>
    </lineage>
</organism>
<dbReference type="Proteomes" id="UP001178461">
    <property type="component" value="Chromosome 12"/>
</dbReference>
<dbReference type="AlphaFoldDB" id="A0AA35PJF8"/>
<feature type="region of interest" description="Disordered" evidence="1">
    <location>
        <begin position="23"/>
        <end position="128"/>
    </location>
</feature>